<dbReference type="Gene3D" id="1.25.40.10">
    <property type="entry name" value="Tetratricopeptide repeat domain"/>
    <property type="match status" value="1"/>
</dbReference>
<dbReference type="AlphaFoldDB" id="A0A841H725"/>
<dbReference type="InterPro" id="IPR011990">
    <property type="entry name" value="TPR-like_helical_dom_sf"/>
</dbReference>
<reference evidence="1 2" key="1">
    <citation type="submission" date="2020-08" db="EMBL/GenBank/DDBJ databases">
        <title>Genomic Encyclopedia of Type Strains, Phase IV (KMG-IV): sequencing the most valuable type-strain genomes for metagenomic binning, comparative biology and taxonomic classification.</title>
        <authorList>
            <person name="Goeker M."/>
        </authorList>
    </citation>
    <scope>NUCLEOTIDE SEQUENCE [LARGE SCALE GENOMIC DNA]</scope>
    <source>
        <strain evidence="1 2">DSM 29007</strain>
    </source>
</reference>
<dbReference type="SUPFAM" id="SSF48452">
    <property type="entry name" value="TPR-like"/>
    <property type="match status" value="1"/>
</dbReference>
<protein>
    <submittedName>
        <fullName evidence="1">Tetratricopeptide (TPR) repeat protein</fullName>
    </submittedName>
</protein>
<proteinExistence type="predicted"/>
<comment type="caution">
    <text evidence="1">The sequence shown here is derived from an EMBL/GenBank/DDBJ whole genome shotgun (WGS) entry which is preliminary data.</text>
</comment>
<evidence type="ECO:0000313" key="2">
    <source>
        <dbReference type="Proteomes" id="UP000582837"/>
    </source>
</evidence>
<name>A0A841H725_9BACT</name>
<keyword evidence="2" id="KW-1185">Reference proteome</keyword>
<gene>
    <name evidence="1" type="ORF">HNQ61_005588</name>
</gene>
<sequence length="409" mass="43928">MPPALVHGGESLEGVQVLDEVQGPLGLLLWETYRDVALWASVEPEERAGLFAAGSYEARMAALESAGADATLEPALRAAAEVLRETPTVDEPEVTAACRKAAEWAESRGLLATAVTLATGAALASPADAGAAFRVGQIARERGENNRAETWFRRAVGLGRQARDWASYSEAFLGLGNLYKLRGNYPAARRFHIRGLRAARRHALRDIQARALHDLFCIAVETATPKEAQDLAVLAFRAYGPRHPRLPALSHDVAYFWMEQGRFAPAGEVFRAVLPHIAGPRERLLVAANAGRAAAGSGDRAAFEGAWETVWAASGEWERAPRAAQALLELARGGTSLREWSRAERAAEAARDLAQRTGQGQVVIESEAVLDNARRKGAVNFGEPVPLGEEGGEAEGLAADLVRSLARVR</sequence>
<organism evidence="1 2">
    <name type="scientific">Longimicrobium terrae</name>
    <dbReference type="NCBI Taxonomy" id="1639882"/>
    <lineage>
        <taxon>Bacteria</taxon>
        <taxon>Pseudomonadati</taxon>
        <taxon>Gemmatimonadota</taxon>
        <taxon>Longimicrobiia</taxon>
        <taxon>Longimicrobiales</taxon>
        <taxon>Longimicrobiaceae</taxon>
        <taxon>Longimicrobium</taxon>
    </lineage>
</organism>
<dbReference type="Proteomes" id="UP000582837">
    <property type="component" value="Unassembled WGS sequence"/>
</dbReference>
<accession>A0A841H725</accession>
<evidence type="ECO:0000313" key="1">
    <source>
        <dbReference type="EMBL" id="MBB6073907.1"/>
    </source>
</evidence>
<dbReference type="EMBL" id="JACHIA010000033">
    <property type="protein sequence ID" value="MBB6073907.1"/>
    <property type="molecule type" value="Genomic_DNA"/>
</dbReference>
<dbReference type="RefSeq" id="WP_170035024.1">
    <property type="nucleotide sequence ID" value="NZ_JABDTL010000001.1"/>
</dbReference>